<evidence type="ECO:0000256" key="4">
    <source>
        <dbReference type="ARBA" id="ARBA00023274"/>
    </source>
</evidence>
<dbReference type="GO" id="GO:0015934">
    <property type="term" value="C:large ribosomal subunit"/>
    <property type="evidence" value="ECO:0007669"/>
    <property type="project" value="InterPro"/>
</dbReference>
<dbReference type="GeneID" id="57132663"/>
<dbReference type="AlphaFoldDB" id="A0A095AB34"/>
<dbReference type="GO" id="GO:0006412">
    <property type="term" value="P:translation"/>
    <property type="evidence" value="ECO:0007669"/>
    <property type="project" value="UniProtKB-UniRule"/>
</dbReference>
<dbReference type="Proteomes" id="UP000239650">
    <property type="component" value="Unassembled WGS sequence"/>
</dbReference>
<dbReference type="Proteomes" id="UP001179858">
    <property type="component" value="Chromosome"/>
</dbReference>
<dbReference type="SMR" id="A0A095AB34"/>
<organism evidence="8 11">
    <name type="scientific">Latilactobacillus sakei</name>
    <name type="common">Lactobacillus sakei</name>
    <dbReference type="NCBI Taxonomy" id="1599"/>
    <lineage>
        <taxon>Bacteria</taxon>
        <taxon>Bacillati</taxon>
        <taxon>Bacillota</taxon>
        <taxon>Bacilli</taxon>
        <taxon>Lactobacillales</taxon>
        <taxon>Lactobacillaceae</taxon>
        <taxon>Latilactobacillus</taxon>
    </lineage>
</organism>
<evidence type="ECO:0000313" key="8">
    <source>
        <dbReference type="EMBL" id="SPE20714.1"/>
    </source>
</evidence>
<evidence type="ECO:0000256" key="3">
    <source>
        <dbReference type="ARBA" id="ARBA00022980"/>
    </source>
</evidence>
<dbReference type="InterPro" id="IPR036919">
    <property type="entry name" value="Ribo_uL30_ferredoxin-like_sf"/>
</dbReference>
<protein>
    <recommendedName>
        <fullName evidence="5">Large ribosomal subunit protein uL30</fullName>
    </recommendedName>
</protein>
<dbReference type="SUPFAM" id="SSF55129">
    <property type="entry name" value="Ribosomal protein L30p/L7e"/>
    <property type="match status" value="1"/>
</dbReference>
<reference evidence="7 10" key="1">
    <citation type="submission" date="2016-09" db="EMBL/GenBank/DDBJ databases">
        <authorList>
            <person name="Inglin R.C."/>
        </authorList>
    </citation>
    <scope>NUCLEOTIDE SEQUENCE [LARGE SCALE GENOMIC DNA]</scope>
    <source>
        <strain evidence="7 10">RI-517</strain>
    </source>
</reference>
<dbReference type="GeneID" id="49611196"/>
<dbReference type="EMBL" id="OKRC01000004">
    <property type="protein sequence ID" value="SPE20714.1"/>
    <property type="molecule type" value="Genomic_DNA"/>
</dbReference>
<comment type="similarity">
    <text evidence="1 5">Belongs to the universal ribosomal protein uL30 family.</text>
</comment>
<evidence type="ECO:0000256" key="2">
    <source>
        <dbReference type="ARBA" id="ARBA00011838"/>
    </source>
</evidence>
<dbReference type="CDD" id="cd00355">
    <property type="entry name" value="Ribosomal_L30_like"/>
    <property type="match status" value="1"/>
</dbReference>
<dbReference type="Proteomes" id="UP000234349">
    <property type="component" value="Unassembled WGS sequence"/>
</dbReference>
<dbReference type="NCBIfam" id="TIGR01308">
    <property type="entry name" value="rpmD_bact"/>
    <property type="match status" value="1"/>
</dbReference>
<dbReference type="PIRSF" id="PIRSF002211">
    <property type="entry name" value="Ribosomal_L30_bac-type"/>
    <property type="match status" value="1"/>
</dbReference>
<keyword evidence="4 5" id="KW-0687">Ribonucleoprotein</keyword>
<dbReference type="HAMAP" id="MF_01371_B">
    <property type="entry name" value="Ribosomal_uL30_B"/>
    <property type="match status" value="1"/>
</dbReference>
<evidence type="ECO:0000256" key="5">
    <source>
        <dbReference type="HAMAP-Rule" id="MF_01371"/>
    </source>
</evidence>
<reference evidence="9" key="3">
    <citation type="submission" date="2023-04" db="EMBL/GenBank/DDBJ databases">
        <title>Novel strain of Lactilactobacillus sakei and use thereof.</title>
        <authorList>
            <person name="Kim S.Y."/>
        </authorList>
    </citation>
    <scope>NUCLEOTIDE SEQUENCE</scope>
    <source>
        <strain evidence="9">HUP1</strain>
    </source>
</reference>
<dbReference type="RefSeq" id="WP_004270183.1">
    <property type="nucleotide sequence ID" value="NZ_AP017931.1"/>
</dbReference>
<evidence type="ECO:0000313" key="9">
    <source>
        <dbReference type="EMBL" id="WGI19046.1"/>
    </source>
</evidence>
<feature type="domain" description="Large ribosomal subunit protein uL30-like ferredoxin-like fold" evidence="6">
    <location>
        <begin position="4"/>
        <end position="54"/>
    </location>
</feature>
<dbReference type="InterPro" id="IPR005996">
    <property type="entry name" value="Ribosomal_uL30_bac-type"/>
</dbReference>
<dbReference type="OMA" id="KMHKTRE"/>
<dbReference type="InterPro" id="IPR016082">
    <property type="entry name" value="Ribosomal_uL30_ferredoxin-like"/>
</dbReference>
<keyword evidence="3 5" id="KW-0689">Ribosomal protein</keyword>
<dbReference type="Pfam" id="PF00327">
    <property type="entry name" value="Ribosomal_L30"/>
    <property type="match status" value="1"/>
</dbReference>
<sequence length="61" mass="6899">MAKLKITLRKSAAHRLPEQRKMVKEFGLNRVNSSVIKPDDAATRGVIFKLAHLVTVEEIKD</sequence>
<dbReference type="Gene3D" id="3.30.1390.20">
    <property type="entry name" value="Ribosomal protein L30, ferredoxin-like fold domain"/>
    <property type="match status" value="1"/>
</dbReference>
<dbReference type="EMBL" id="MKGH01000030">
    <property type="protein sequence ID" value="PKX77599.1"/>
    <property type="molecule type" value="Genomic_DNA"/>
</dbReference>
<evidence type="ECO:0000259" key="6">
    <source>
        <dbReference type="Pfam" id="PF00327"/>
    </source>
</evidence>
<evidence type="ECO:0000313" key="11">
    <source>
        <dbReference type="Proteomes" id="UP000239650"/>
    </source>
</evidence>
<evidence type="ECO:0000256" key="1">
    <source>
        <dbReference type="ARBA" id="ARBA00007594"/>
    </source>
</evidence>
<accession>A0A095AB34</accession>
<reference evidence="8 11" key="2">
    <citation type="submission" date="2018-02" db="EMBL/GenBank/DDBJ databases">
        <authorList>
            <person name="Rodrigo-Torres L."/>
            <person name="Arahal R. D."/>
            <person name="Lucena T."/>
        </authorList>
    </citation>
    <scope>NUCLEOTIDE SEQUENCE [LARGE SCALE GENOMIC DNA]</scope>
    <source>
        <strain evidence="8 11">CECT 9267</strain>
    </source>
</reference>
<proteinExistence type="inferred from homology"/>
<dbReference type="GO" id="GO:0003735">
    <property type="term" value="F:structural constituent of ribosome"/>
    <property type="evidence" value="ECO:0007669"/>
    <property type="project" value="InterPro"/>
</dbReference>
<gene>
    <name evidence="5 8" type="primary">rpmD</name>
    <name evidence="7" type="ORF">CUR37_06565</name>
    <name evidence="8" type="ORF">LAS9267_01073</name>
    <name evidence="9" type="ORF">QBD03_09925</name>
</gene>
<evidence type="ECO:0000313" key="7">
    <source>
        <dbReference type="EMBL" id="PKX77599.1"/>
    </source>
</evidence>
<name>A0A095AB34_LATSK</name>
<evidence type="ECO:0000313" key="10">
    <source>
        <dbReference type="Proteomes" id="UP000234349"/>
    </source>
</evidence>
<comment type="subunit">
    <text evidence="2 5">Part of the 50S ribosomal subunit.</text>
</comment>
<dbReference type="EMBL" id="CP122959">
    <property type="protein sequence ID" value="WGI19046.1"/>
    <property type="molecule type" value="Genomic_DNA"/>
</dbReference>